<keyword evidence="5 6" id="KW-0186">Copper</keyword>
<evidence type="ECO:0000256" key="3">
    <source>
        <dbReference type="ARBA" id="ARBA00022772"/>
    </source>
</evidence>
<protein>
    <recommendedName>
        <fullName evidence="6">Amine oxidase</fullName>
        <ecNumber evidence="6">1.4.3.-</ecNumber>
    </recommendedName>
</protein>
<dbReference type="Pfam" id="PF02727">
    <property type="entry name" value="Cu_amine_oxidN2"/>
    <property type="match status" value="1"/>
</dbReference>
<name>A0A8S2LFV6_9BILA</name>
<sequence>METRHPLEPLSPVELERVVKLMKTGNDKVTPTTRFVSISLREPPKEKILNPTNELLSREADVVLFDNGTNSCYEASVSLEGEGSILSFEHIPGVQPTMTADEQVECEQAVLRSVEFQELVREHYGVNDINLVMVDIWSAGYYGKQEERTRRLARPLCFVRSDPTDNGYVHPIEGLRPLVDLNLMEVIRIDQYEHYPLPPLNCNYSSDRVTDTRQDIRPLEIIQPEGPSFQVNGNQVSWQKWLFVIGFTIRQEKQARSHLSLEKGRSWKFENSSVLNSLGEPTGYKLHPGENCIPFASSNAWWRKRASFVDYHVWITPYNEKEMFGGGNYPNQSQGDDGLLKYTEQNRSIVDTDIVLWYTLGVTHIPRQEDYPVMPVTVAGFSLKPNGFFDMNPSNDIPKLIKKTTENYCENK</sequence>
<dbReference type="EMBL" id="CAJOBH010002311">
    <property type="protein sequence ID" value="CAF3900194.1"/>
    <property type="molecule type" value="Genomic_DNA"/>
</dbReference>
<comment type="caution">
    <text evidence="10">The sequence shown here is derived from an EMBL/GenBank/DDBJ whole genome shotgun (WGS) entry which is preliminary data.</text>
</comment>
<organism evidence="10 11">
    <name type="scientific">Rotaria magnacalcarata</name>
    <dbReference type="NCBI Taxonomy" id="392030"/>
    <lineage>
        <taxon>Eukaryota</taxon>
        <taxon>Metazoa</taxon>
        <taxon>Spiralia</taxon>
        <taxon>Gnathifera</taxon>
        <taxon>Rotifera</taxon>
        <taxon>Eurotatoria</taxon>
        <taxon>Bdelloidea</taxon>
        <taxon>Philodinida</taxon>
        <taxon>Philodinidae</taxon>
        <taxon>Rotaria</taxon>
    </lineage>
</organism>
<proteinExistence type="inferred from homology"/>
<evidence type="ECO:0000256" key="1">
    <source>
        <dbReference type="ARBA" id="ARBA00007983"/>
    </source>
</evidence>
<dbReference type="InterPro" id="IPR000269">
    <property type="entry name" value="Cu_amine_oxidase"/>
</dbReference>
<dbReference type="Proteomes" id="UP000681967">
    <property type="component" value="Unassembled WGS sequence"/>
</dbReference>
<dbReference type="SUPFAM" id="SSF49998">
    <property type="entry name" value="Amine oxidase catalytic domain"/>
    <property type="match status" value="2"/>
</dbReference>
<evidence type="ECO:0000259" key="8">
    <source>
        <dbReference type="Pfam" id="PF02727"/>
    </source>
</evidence>
<keyword evidence="3 6" id="KW-0801">TPQ</keyword>
<dbReference type="InterPro" id="IPR015802">
    <property type="entry name" value="Cu_amine_oxidase_N3"/>
</dbReference>
<dbReference type="GO" id="GO:0009308">
    <property type="term" value="P:amine metabolic process"/>
    <property type="evidence" value="ECO:0007669"/>
    <property type="project" value="UniProtKB-UniRule"/>
</dbReference>
<comment type="PTM">
    <text evidence="6">Topaquinone (TPQ) is generated by copper-dependent autoxidation of a specific tyrosyl residue.</text>
</comment>
<dbReference type="EC" id="1.4.3.-" evidence="6"/>
<evidence type="ECO:0000256" key="4">
    <source>
        <dbReference type="ARBA" id="ARBA00023002"/>
    </source>
</evidence>
<comment type="cofactor">
    <cofactor evidence="6">
        <name>Cu cation</name>
        <dbReference type="ChEBI" id="CHEBI:23378"/>
    </cofactor>
    <text evidence="6">Contains 1 topaquinone per subunit.</text>
</comment>
<comment type="similarity">
    <text evidence="1 6">Belongs to the copper/topaquinone oxidase family.</text>
</comment>
<keyword evidence="2 6" id="KW-0479">Metal-binding</keyword>
<dbReference type="PROSITE" id="PS01165">
    <property type="entry name" value="COPPER_AMINE_OXID_2"/>
    <property type="match status" value="1"/>
</dbReference>
<evidence type="ECO:0000259" key="7">
    <source>
        <dbReference type="Pfam" id="PF01179"/>
    </source>
</evidence>
<feature type="domain" description="Copper amine oxidase N3-terminal" evidence="9">
    <location>
        <begin position="96"/>
        <end position="196"/>
    </location>
</feature>
<dbReference type="SUPFAM" id="SSF54416">
    <property type="entry name" value="Amine oxidase N-terminal region"/>
    <property type="match status" value="2"/>
</dbReference>
<dbReference type="InterPro" id="IPR016182">
    <property type="entry name" value="Cu_amine_oxidase_N-reg"/>
</dbReference>
<dbReference type="Gene3D" id="3.10.450.40">
    <property type="match status" value="2"/>
</dbReference>
<dbReference type="InterPro" id="IPR015798">
    <property type="entry name" value="Cu_amine_oxidase_C"/>
</dbReference>
<feature type="domain" description="Copper amine oxidase N2-terminal" evidence="8">
    <location>
        <begin position="5"/>
        <end position="70"/>
    </location>
</feature>
<reference evidence="10" key="1">
    <citation type="submission" date="2021-02" db="EMBL/GenBank/DDBJ databases">
        <authorList>
            <person name="Nowell W R."/>
        </authorList>
    </citation>
    <scope>NUCLEOTIDE SEQUENCE</scope>
</reference>
<gene>
    <name evidence="10" type="ORF">BYL167_LOCUS8425</name>
</gene>
<evidence type="ECO:0000256" key="5">
    <source>
        <dbReference type="ARBA" id="ARBA00023008"/>
    </source>
</evidence>
<dbReference type="InterPro" id="IPR049947">
    <property type="entry name" value="Cu_Am_Ox_Cu-bd"/>
</dbReference>
<evidence type="ECO:0000256" key="6">
    <source>
        <dbReference type="RuleBase" id="RU000672"/>
    </source>
</evidence>
<dbReference type="GO" id="GO:0048038">
    <property type="term" value="F:quinone binding"/>
    <property type="evidence" value="ECO:0007669"/>
    <property type="project" value="InterPro"/>
</dbReference>
<accession>A0A8S2LFV6</accession>
<dbReference type="Gene3D" id="2.70.98.20">
    <property type="entry name" value="Copper amine oxidase, catalytic domain"/>
    <property type="match status" value="2"/>
</dbReference>
<dbReference type="InterPro" id="IPR036460">
    <property type="entry name" value="Cu_amine_oxidase_C_sf"/>
</dbReference>
<dbReference type="PANTHER" id="PTHR10638">
    <property type="entry name" value="COPPER AMINE OXIDASE"/>
    <property type="match status" value="1"/>
</dbReference>
<evidence type="ECO:0000313" key="10">
    <source>
        <dbReference type="EMBL" id="CAF3900194.1"/>
    </source>
</evidence>
<evidence type="ECO:0000256" key="2">
    <source>
        <dbReference type="ARBA" id="ARBA00022723"/>
    </source>
</evidence>
<evidence type="ECO:0000313" key="11">
    <source>
        <dbReference type="Proteomes" id="UP000681967"/>
    </source>
</evidence>
<dbReference type="Pfam" id="PF02728">
    <property type="entry name" value="Cu_amine_oxidN3"/>
    <property type="match status" value="1"/>
</dbReference>
<feature type="domain" description="Copper amine oxidase catalytic" evidence="7">
    <location>
        <begin position="249"/>
        <end position="394"/>
    </location>
</feature>
<evidence type="ECO:0000259" key="9">
    <source>
        <dbReference type="Pfam" id="PF02728"/>
    </source>
</evidence>
<dbReference type="GO" id="GO:0008131">
    <property type="term" value="F:primary methylamine oxidase activity"/>
    <property type="evidence" value="ECO:0007669"/>
    <property type="project" value="InterPro"/>
</dbReference>
<keyword evidence="4 6" id="KW-0560">Oxidoreductase</keyword>
<dbReference type="InterPro" id="IPR015800">
    <property type="entry name" value="Cu_amine_oxidase_N2"/>
</dbReference>
<dbReference type="GO" id="GO:0005507">
    <property type="term" value="F:copper ion binding"/>
    <property type="evidence" value="ECO:0007669"/>
    <property type="project" value="InterPro"/>
</dbReference>
<dbReference type="Pfam" id="PF01179">
    <property type="entry name" value="Cu_amine_oxid"/>
    <property type="match status" value="1"/>
</dbReference>
<dbReference type="AlphaFoldDB" id="A0A8S2LFV6"/>